<reference evidence="2 3" key="1">
    <citation type="journal article" date="2019" name="Nat. Ecol. Evol.">
        <title>Megaphylogeny resolves global patterns of mushroom evolution.</title>
        <authorList>
            <person name="Varga T."/>
            <person name="Krizsan K."/>
            <person name="Foldi C."/>
            <person name="Dima B."/>
            <person name="Sanchez-Garcia M."/>
            <person name="Sanchez-Ramirez S."/>
            <person name="Szollosi G.J."/>
            <person name="Szarkandi J.G."/>
            <person name="Papp V."/>
            <person name="Albert L."/>
            <person name="Andreopoulos W."/>
            <person name="Angelini C."/>
            <person name="Antonin V."/>
            <person name="Barry K.W."/>
            <person name="Bougher N.L."/>
            <person name="Buchanan P."/>
            <person name="Buyck B."/>
            <person name="Bense V."/>
            <person name="Catcheside P."/>
            <person name="Chovatia M."/>
            <person name="Cooper J."/>
            <person name="Damon W."/>
            <person name="Desjardin D."/>
            <person name="Finy P."/>
            <person name="Geml J."/>
            <person name="Haridas S."/>
            <person name="Hughes K."/>
            <person name="Justo A."/>
            <person name="Karasinski D."/>
            <person name="Kautmanova I."/>
            <person name="Kiss B."/>
            <person name="Kocsube S."/>
            <person name="Kotiranta H."/>
            <person name="LaButti K.M."/>
            <person name="Lechner B.E."/>
            <person name="Liimatainen K."/>
            <person name="Lipzen A."/>
            <person name="Lukacs Z."/>
            <person name="Mihaltcheva S."/>
            <person name="Morgado L.N."/>
            <person name="Niskanen T."/>
            <person name="Noordeloos M.E."/>
            <person name="Ohm R.A."/>
            <person name="Ortiz-Santana B."/>
            <person name="Ovrebo C."/>
            <person name="Racz N."/>
            <person name="Riley R."/>
            <person name="Savchenko A."/>
            <person name="Shiryaev A."/>
            <person name="Soop K."/>
            <person name="Spirin V."/>
            <person name="Szebenyi C."/>
            <person name="Tomsovsky M."/>
            <person name="Tulloss R.E."/>
            <person name="Uehling J."/>
            <person name="Grigoriev I.V."/>
            <person name="Vagvolgyi C."/>
            <person name="Papp T."/>
            <person name="Martin F.M."/>
            <person name="Miettinen O."/>
            <person name="Hibbett D.S."/>
            <person name="Nagy L.G."/>
        </authorList>
    </citation>
    <scope>NUCLEOTIDE SEQUENCE [LARGE SCALE GENOMIC DNA]</scope>
    <source>
        <strain evidence="2 3">CBS 166.37</strain>
    </source>
</reference>
<accession>A0A5C3LGI0</accession>
<dbReference type="Proteomes" id="UP000308652">
    <property type="component" value="Unassembled WGS sequence"/>
</dbReference>
<dbReference type="OrthoDB" id="2686513at2759"/>
<dbReference type="InterPro" id="IPR045340">
    <property type="entry name" value="DUF6533"/>
</dbReference>
<name>A0A5C3LGI0_9AGAR</name>
<sequence>MASAILYYDHLITLGNEINYLWRRPRRAGAYWFFLNRYLAFFGNVIVTDPGFAALSAKSQPTPSLCWVFSSPFYRAMQRPTYISRAASGLSRAKSSMVVEGFKEEKGHIQGGEKHIVKGEEPSWHMFTRGGIRDQKLFRCCMERIDHNCLIFEIINGLQSLIKHSEKLSAVAISVLIKIALNVQHHYSNLNATERLKRSGIQGLAQV</sequence>
<protein>
    <recommendedName>
        <fullName evidence="1">DUF6533 domain-containing protein</fullName>
    </recommendedName>
</protein>
<dbReference type="Pfam" id="PF20151">
    <property type="entry name" value="DUF6533"/>
    <property type="match status" value="1"/>
</dbReference>
<feature type="domain" description="DUF6533" evidence="1">
    <location>
        <begin position="2"/>
        <end position="42"/>
    </location>
</feature>
<evidence type="ECO:0000313" key="2">
    <source>
        <dbReference type="EMBL" id="TFK31908.1"/>
    </source>
</evidence>
<organism evidence="2 3">
    <name type="scientific">Crucibulum laeve</name>
    <dbReference type="NCBI Taxonomy" id="68775"/>
    <lineage>
        <taxon>Eukaryota</taxon>
        <taxon>Fungi</taxon>
        <taxon>Dikarya</taxon>
        <taxon>Basidiomycota</taxon>
        <taxon>Agaricomycotina</taxon>
        <taxon>Agaricomycetes</taxon>
        <taxon>Agaricomycetidae</taxon>
        <taxon>Agaricales</taxon>
        <taxon>Agaricineae</taxon>
        <taxon>Nidulariaceae</taxon>
        <taxon>Crucibulum</taxon>
    </lineage>
</organism>
<dbReference type="AlphaFoldDB" id="A0A5C3LGI0"/>
<gene>
    <name evidence="2" type="ORF">BDQ12DRAFT_671501</name>
</gene>
<evidence type="ECO:0000313" key="3">
    <source>
        <dbReference type="Proteomes" id="UP000308652"/>
    </source>
</evidence>
<dbReference type="EMBL" id="ML213697">
    <property type="protein sequence ID" value="TFK31908.1"/>
    <property type="molecule type" value="Genomic_DNA"/>
</dbReference>
<keyword evidence="3" id="KW-1185">Reference proteome</keyword>
<proteinExistence type="predicted"/>
<evidence type="ECO:0000259" key="1">
    <source>
        <dbReference type="Pfam" id="PF20151"/>
    </source>
</evidence>